<dbReference type="EMBL" id="JAVMIP010000002">
    <property type="protein sequence ID" value="MDS3860063.1"/>
    <property type="molecule type" value="Genomic_DNA"/>
</dbReference>
<dbReference type="Proteomes" id="UP001268256">
    <property type="component" value="Unassembled WGS sequence"/>
</dbReference>
<evidence type="ECO:0000313" key="3">
    <source>
        <dbReference type="Proteomes" id="UP001268256"/>
    </source>
</evidence>
<accession>A0AAE4FQX8</accession>
<protein>
    <submittedName>
        <fullName evidence="2">LicD family protein</fullName>
    </submittedName>
</protein>
<dbReference type="GO" id="GO:0009100">
    <property type="term" value="P:glycoprotein metabolic process"/>
    <property type="evidence" value="ECO:0007669"/>
    <property type="project" value="UniProtKB-ARBA"/>
</dbReference>
<dbReference type="PANTHER" id="PTHR43404:SF2">
    <property type="entry name" value="LIPOPOLYSACCHARIDE CHOLINEPHOSPHOTRANSFERASE LICD"/>
    <property type="match status" value="1"/>
</dbReference>
<evidence type="ECO:0000313" key="2">
    <source>
        <dbReference type="EMBL" id="MDS3860063.1"/>
    </source>
</evidence>
<dbReference type="Pfam" id="PF04991">
    <property type="entry name" value="LicD"/>
    <property type="match status" value="1"/>
</dbReference>
<dbReference type="RefSeq" id="WP_322877348.1">
    <property type="nucleotide sequence ID" value="NZ_JAVMIP010000002.1"/>
</dbReference>
<evidence type="ECO:0000259" key="1">
    <source>
        <dbReference type="Pfam" id="PF04991"/>
    </source>
</evidence>
<proteinExistence type="predicted"/>
<keyword evidence="3" id="KW-1185">Reference proteome</keyword>
<reference evidence="3" key="1">
    <citation type="submission" date="2023-07" db="EMBL/GenBank/DDBJ databases">
        <authorList>
            <person name="Luz R."/>
            <person name="Cordeiro R."/>
            <person name="Fonseca A."/>
            <person name="Goncalves V."/>
        </authorList>
    </citation>
    <scope>NUCLEOTIDE SEQUENCE [LARGE SCALE GENOMIC DNA]</scope>
    <source>
        <strain evidence="3">BACA0444</strain>
    </source>
</reference>
<dbReference type="InterPro" id="IPR007074">
    <property type="entry name" value="LicD/FKTN/FKRP_NTP_transf"/>
</dbReference>
<sequence length="273" mass="31815">MTEQTLESDGHLEPMSLVEVHQTLLSMLAVVTELFDHHGLDYCLIGGGCLGIARHDHGFVPWDDDLDLAVWARDWQRLPEIFSHLPPPYATFLKGSSYFPTFNVFDTSTHLSGARDTSSAGVFIDIVPMMIWPGKFSKLLDRVIGVLARPEPSQSPVAWKRWISKIICWLKVAPLFENFQKKIFFSYILEWDRRLWIQEQGLVTGAVGRPWRGKYPFEVIFPTQMSHIHQVPVKIPRHLNQFLKTRYGEDYLEIPDETQRWRHFQHAYRIRQS</sequence>
<comment type="caution">
    <text evidence="2">The sequence shown here is derived from an EMBL/GenBank/DDBJ whole genome shotgun (WGS) entry which is preliminary data.</text>
</comment>
<dbReference type="AlphaFoldDB" id="A0AAE4FQX8"/>
<name>A0AAE4FQX8_9CYAN</name>
<feature type="domain" description="LicD/FKTN/FKRP nucleotidyltransferase" evidence="1">
    <location>
        <begin position="37"/>
        <end position="133"/>
    </location>
</feature>
<dbReference type="PANTHER" id="PTHR43404">
    <property type="entry name" value="LIPOPOLYSACCHARIDE CHOLINEPHOSPHOTRANSFERASE LICD"/>
    <property type="match status" value="1"/>
</dbReference>
<organism evidence="2 3">
    <name type="scientific">Pseudocalidococcus azoricus BACA0444</name>
    <dbReference type="NCBI Taxonomy" id="2918990"/>
    <lineage>
        <taxon>Bacteria</taxon>
        <taxon>Bacillati</taxon>
        <taxon>Cyanobacteriota</taxon>
        <taxon>Cyanophyceae</taxon>
        <taxon>Acaryochloridales</taxon>
        <taxon>Thermosynechococcaceae</taxon>
        <taxon>Pseudocalidococcus</taxon>
        <taxon>Pseudocalidococcus azoricus</taxon>
    </lineage>
</organism>
<gene>
    <name evidence="2" type="ORF">RIF25_04495</name>
</gene>
<dbReference type="InterPro" id="IPR052942">
    <property type="entry name" value="LPS_cholinephosphotransferase"/>
</dbReference>